<reference evidence="2" key="1">
    <citation type="submission" date="2020-08" db="EMBL/GenBank/DDBJ databases">
        <title>Multicomponent nature underlies the extraordinary mechanical properties of spider dragline silk.</title>
        <authorList>
            <person name="Kono N."/>
            <person name="Nakamura H."/>
            <person name="Mori M."/>
            <person name="Yoshida Y."/>
            <person name="Ohtoshi R."/>
            <person name="Malay A.D."/>
            <person name="Moran D.A.P."/>
            <person name="Tomita M."/>
            <person name="Numata K."/>
            <person name="Arakawa K."/>
        </authorList>
    </citation>
    <scope>NUCLEOTIDE SEQUENCE</scope>
</reference>
<name>A0A8X6VJB4_TRICX</name>
<sequence length="121" mass="12946">MSVAGRLVELLSISIKTSVSDGTERCDVSEDHLSRFKDSRSEICACVAVSISKSPDGNFLIDFTEPAEPCTALEIRKEDQFAGLAPDSATSSGFGRAPHSAMQDPIQAPPEATRQTRLCTS</sequence>
<evidence type="ECO:0000313" key="2">
    <source>
        <dbReference type="EMBL" id="GFY20872.1"/>
    </source>
</evidence>
<dbReference type="Proteomes" id="UP000887159">
    <property type="component" value="Unassembled WGS sequence"/>
</dbReference>
<feature type="region of interest" description="Disordered" evidence="1">
    <location>
        <begin position="86"/>
        <end position="121"/>
    </location>
</feature>
<dbReference type="EMBL" id="BMAU01021356">
    <property type="protein sequence ID" value="GFY20872.1"/>
    <property type="molecule type" value="Genomic_DNA"/>
</dbReference>
<evidence type="ECO:0000256" key="1">
    <source>
        <dbReference type="SAM" id="MobiDB-lite"/>
    </source>
</evidence>
<organism evidence="2 3">
    <name type="scientific">Trichonephila clavipes</name>
    <name type="common">Golden silk orbweaver</name>
    <name type="synonym">Nephila clavipes</name>
    <dbReference type="NCBI Taxonomy" id="2585209"/>
    <lineage>
        <taxon>Eukaryota</taxon>
        <taxon>Metazoa</taxon>
        <taxon>Ecdysozoa</taxon>
        <taxon>Arthropoda</taxon>
        <taxon>Chelicerata</taxon>
        <taxon>Arachnida</taxon>
        <taxon>Araneae</taxon>
        <taxon>Araneomorphae</taxon>
        <taxon>Entelegynae</taxon>
        <taxon>Araneoidea</taxon>
        <taxon>Nephilidae</taxon>
        <taxon>Trichonephila</taxon>
    </lineage>
</organism>
<proteinExistence type="predicted"/>
<accession>A0A8X6VJB4</accession>
<dbReference type="AlphaFoldDB" id="A0A8X6VJB4"/>
<protein>
    <submittedName>
        <fullName evidence="2">Uncharacterized protein</fullName>
    </submittedName>
</protein>
<keyword evidence="3" id="KW-1185">Reference proteome</keyword>
<evidence type="ECO:0000313" key="3">
    <source>
        <dbReference type="Proteomes" id="UP000887159"/>
    </source>
</evidence>
<comment type="caution">
    <text evidence="2">The sequence shown here is derived from an EMBL/GenBank/DDBJ whole genome shotgun (WGS) entry which is preliminary data.</text>
</comment>
<gene>
    <name evidence="2" type="ORF">TNCV_1121061</name>
</gene>